<evidence type="ECO:0000256" key="6">
    <source>
        <dbReference type="ARBA" id="ARBA00067332"/>
    </source>
</evidence>
<dbReference type="PANTHER" id="PTHR30346">
    <property type="entry name" value="TRANSCRIPTIONAL DUAL REGULATOR HCAR-RELATED"/>
    <property type="match status" value="1"/>
</dbReference>
<dbReference type="PANTHER" id="PTHR30346:SF0">
    <property type="entry name" value="HCA OPERON TRANSCRIPTIONAL ACTIVATOR HCAR"/>
    <property type="match status" value="1"/>
</dbReference>
<feature type="compositionally biased region" description="Basic residues" evidence="8">
    <location>
        <begin position="326"/>
        <end position="335"/>
    </location>
</feature>
<feature type="domain" description="HTH lysR-type" evidence="9">
    <location>
        <begin position="6"/>
        <end position="63"/>
    </location>
</feature>
<dbReference type="Gene3D" id="3.40.190.10">
    <property type="entry name" value="Periplasmic binding protein-like II"/>
    <property type="match status" value="2"/>
</dbReference>
<dbReference type="Proteomes" id="UP000237717">
    <property type="component" value="Chromosome I"/>
</dbReference>
<dbReference type="Pfam" id="PF03466">
    <property type="entry name" value="LysR_substrate"/>
    <property type="match status" value="1"/>
</dbReference>
<keyword evidence="3" id="KW-0238">DNA-binding</keyword>
<dbReference type="RefSeq" id="WP_104679262.1">
    <property type="nucleotide sequence ID" value="NZ_CP026924.1"/>
</dbReference>
<comment type="similarity">
    <text evidence="1">Belongs to the LysR transcriptional regulatory family.</text>
</comment>
<feature type="region of interest" description="Disordered" evidence="8">
    <location>
        <begin position="301"/>
        <end position="335"/>
    </location>
</feature>
<dbReference type="GO" id="GO:0032993">
    <property type="term" value="C:protein-DNA complex"/>
    <property type="evidence" value="ECO:0007669"/>
    <property type="project" value="TreeGrafter"/>
</dbReference>
<dbReference type="EMBL" id="CP026924">
    <property type="protein sequence ID" value="AVH40374.1"/>
    <property type="molecule type" value="Genomic_DNA"/>
</dbReference>
<dbReference type="InterPro" id="IPR036390">
    <property type="entry name" value="WH_DNA-bd_sf"/>
</dbReference>
<evidence type="ECO:0000256" key="4">
    <source>
        <dbReference type="ARBA" id="ARBA00023163"/>
    </source>
</evidence>
<comment type="function">
    <text evidence="5">Transcriptional regulator of the ttuABCDE tartrate utilization operon.</text>
</comment>
<dbReference type="InterPro" id="IPR000847">
    <property type="entry name" value="LysR_HTH_N"/>
</dbReference>
<dbReference type="FunFam" id="1.10.10.10:FF:000001">
    <property type="entry name" value="LysR family transcriptional regulator"/>
    <property type="match status" value="1"/>
</dbReference>
<evidence type="ECO:0000259" key="9">
    <source>
        <dbReference type="PROSITE" id="PS50931"/>
    </source>
</evidence>
<evidence type="ECO:0000313" key="10">
    <source>
        <dbReference type="EMBL" id="AVH40374.1"/>
    </source>
</evidence>
<dbReference type="GO" id="GO:0003677">
    <property type="term" value="F:DNA binding"/>
    <property type="evidence" value="ECO:0007669"/>
    <property type="project" value="UniProtKB-KW"/>
</dbReference>
<organism evidence="10 11">
    <name type="scientific">Agrobacterium tumefaciens</name>
    <dbReference type="NCBI Taxonomy" id="358"/>
    <lineage>
        <taxon>Bacteria</taxon>
        <taxon>Pseudomonadati</taxon>
        <taxon>Pseudomonadota</taxon>
        <taxon>Alphaproteobacteria</taxon>
        <taxon>Hyphomicrobiales</taxon>
        <taxon>Rhizobiaceae</taxon>
        <taxon>Rhizobium/Agrobacterium group</taxon>
        <taxon>Agrobacterium</taxon>
        <taxon>Agrobacterium tumefaciens complex</taxon>
    </lineage>
</organism>
<dbReference type="Gene3D" id="1.10.10.10">
    <property type="entry name" value="Winged helix-like DNA-binding domain superfamily/Winged helix DNA-binding domain"/>
    <property type="match status" value="1"/>
</dbReference>
<accession>A0A2L2L7Q1</accession>
<dbReference type="InterPro" id="IPR036388">
    <property type="entry name" value="WH-like_DNA-bd_sf"/>
</dbReference>
<gene>
    <name evidence="10" type="ORF">At1D1609_03190</name>
</gene>
<keyword evidence="2" id="KW-0805">Transcription regulation</keyword>
<protein>
    <recommendedName>
        <fullName evidence="6">HTH-type transcriptional regulator TtuA</fullName>
    </recommendedName>
    <alternativeName>
        <fullName evidence="7">Tartrate utilization transcriptional regulator</fullName>
    </alternativeName>
</protein>
<evidence type="ECO:0000256" key="5">
    <source>
        <dbReference type="ARBA" id="ARBA00054626"/>
    </source>
</evidence>
<evidence type="ECO:0000313" key="11">
    <source>
        <dbReference type="Proteomes" id="UP000237717"/>
    </source>
</evidence>
<dbReference type="SUPFAM" id="SSF46785">
    <property type="entry name" value="Winged helix' DNA-binding domain"/>
    <property type="match status" value="1"/>
</dbReference>
<evidence type="ECO:0000256" key="8">
    <source>
        <dbReference type="SAM" id="MobiDB-lite"/>
    </source>
</evidence>
<sequence length="335" mass="37040">MPDISLDLRYLRYAMIAAEYGSFRRVAQVIGVSQSTISRRIIILEHKIGFSLFERDHRGVKLTKAGAEFLREVATGVSHIEHAIGAALSMHRNLSGEIKIAMPTMLKSMPFQRIFRQLRDSHPGLKVRLLEGTTQENLARLVNRQADVIFSLGRKSISGHKSKILWFDKLLIALPEIHKLAAVDSIIWADLQNETFVISGVGPGPEAKECLMQQLAGPDFHPKIDMHDVGADGLMNLVAMGYGLTITSRSMSGLGWPGVVFKHIACPEGDLPVRAIWSPANSNPALKRFMVIAHAVSRDELDMSPSPSTGNAEGVGSRSKLDLSFRSKRHHNLRD</sequence>
<dbReference type="SUPFAM" id="SSF53850">
    <property type="entry name" value="Periplasmic binding protein-like II"/>
    <property type="match status" value="1"/>
</dbReference>
<evidence type="ECO:0000256" key="1">
    <source>
        <dbReference type="ARBA" id="ARBA00009437"/>
    </source>
</evidence>
<evidence type="ECO:0000256" key="3">
    <source>
        <dbReference type="ARBA" id="ARBA00023125"/>
    </source>
</evidence>
<evidence type="ECO:0000256" key="2">
    <source>
        <dbReference type="ARBA" id="ARBA00023015"/>
    </source>
</evidence>
<reference evidence="10 11" key="1">
    <citation type="submission" date="2018-02" db="EMBL/GenBank/DDBJ databases">
        <title>Complete genome sequence of Agrobacterium tumefaciens 1D1609.</title>
        <authorList>
            <person name="Cho S.-T."/>
            <person name="Haryono M."/>
            <person name="Chang H.-H."/>
            <person name="Santos M.N."/>
            <person name="Lai E.-M."/>
            <person name="Kuo C.-H."/>
        </authorList>
    </citation>
    <scope>NUCLEOTIDE SEQUENCE [LARGE SCALE GENOMIC DNA]</scope>
    <source>
        <strain evidence="10 11">1D1609</strain>
    </source>
</reference>
<keyword evidence="4" id="KW-0804">Transcription</keyword>
<dbReference type="CDD" id="cd08414">
    <property type="entry name" value="PBP2_LTTR_aromatics_like"/>
    <property type="match status" value="1"/>
</dbReference>
<dbReference type="InterPro" id="IPR005119">
    <property type="entry name" value="LysR_subst-bd"/>
</dbReference>
<dbReference type="Pfam" id="PF00126">
    <property type="entry name" value="HTH_1"/>
    <property type="match status" value="1"/>
</dbReference>
<evidence type="ECO:0000256" key="7">
    <source>
        <dbReference type="ARBA" id="ARBA00083243"/>
    </source>
</evidence>
<dbReference type="AlphaFoldDB" id="A0A2L2L7Q1"/>
<proteinExistence type="inferred from homology"/>
<dbReference type="GO" id="GO:0003700">
    <property type="term" value="F:DNA-binding transcription factor activity"/>
    <property type="evidence" value="ECO:0007669"/>
    <property type="project" value="InterPro"/>
</dbReference>
<name>A0A2L2L7Q1_AGRTU</name>
<dbReference type="PROSITE" id="PS50931">
    <property type="entry name" value="HTH_LYSR"/>
    <property type="match status" value="1"/>
</dbReference>